<keyword evidence="2" id="KW-0548">Nucleotidyltransferase</keyword>
<name>A0AAV4GET3_9GAST</name>
<sequence length="627" mass="71656">MLSGRHFKIGGGHFKKDGRYLITQGRHFKKRLLKRALPRMKSMSWWQTSCLLVTSPNGVLYLLYKRCPNVLKRLHKILQSAWNNIKVSKEWMTAEGVYIPKEQNSKDINQFRPISLLNVEGKIFFSVMATRLTKYLTENGYINTSVQKGGIPGVSGCLEHATMIWEAIQRAKSEKLNLNVVWLDLANAYGSVPHGMIQLALRMYHVPEDIQVMLDDYFSGFCMRFSTSDYTTNWINLEVGIAMGCTISPILFVMAMEVILKAAEGSAGPANLGGGCSMPPLKTFMDDTTIICSKEEETRRMLARLDLLMTWCRMKFKPKKSRSLSIRKGKIEEAVTFTVAEQQTPTVSQEPVKSLGRWYDSSMKDTRRGVETVQFASEGLLAINKCGIQSKFKVWCLQFMLIPKLPWPLLVYDICCSTVESIEVKINKYTRKWLGVPPGLSDVATYCRKAKLKLPMKSILEEYKCGKVRLVTLLEESDDPVVKTVQPSIKTGRKWKVAEAIDEAKECLRLKEVIGQTQTDRKGLGSSSVKWWSKTEGKEKRDMVIDEVRQREDVRRIQKAVQQPQQGQWTNWDSAIQRSLTWKDIWQMTPLRISFLIRSVYDLLPPNANLVRWGKKDDPTCPLCHGR</sequence>
<dbReference type="PANTHER" id="PTHR19446">
    <property type="entry name" value="REVERSE TRANSCRIPTASES"/>
    <property type="match status" value="1"/>
</dbReference>
<dbReference type="EMBL" id="BMAT01012040">
    <property type="protein sequence ID" value="GFR84013.1"/>
    <property type="molecule type" value="Genomic_DNA"/>
</dbReference>
<keyword evidence="3" id="KW-1185">Reference proteome</keyword>
<dbReference type="InterPro" id="IPR043502">
    <property type="entry name" value="DNA/RNA_pol_sf"/>
</dbReference>
<comment type="caution">
    <text evidence="2">The sequence shown here is derived from an EMBL/GenBank/DDBJ whole genome shotgun (WGS) entry which is preliminary data.</text>
</comment>
<reference evidence="2 3" key="1">
    <citation type="journal article" date="2021" name="Elife">
        <title>Chloroplast acquisition without the gene transfer in kleptoplastic sea slugs, Plakobranchus ocellatus.</title>
        <authorList>
            <person name="Maeda T."/>
            <person name="Takahashi S."/>
            <person name="Yoshida T."/>
            <person name="Shimamura S."/>
            <person name="Takaki Y."/>
            <person name="Nagai Y."/>
            <person name="Toyoda A."/>
            <person name="Suzuki Y."/>
            <person name="Arimoto A."/>
            <person name="Ishii H."/>
            <person name="Satoh N."/>
            <person name="Nishiyama T."/>
            <person name="Hasebe M."/>
            <person name="Maruyama T."/>
            <person name="Minagawa J."/>
            <person name="Obokata J."/>
            <person name="Shigenobu S."/>
        </authorList>
    </citation>
    <scope>NUCLEOTIDE SEQUENCE [LARGE SCALE GENOMIC DNA]</scope>
</reference>
<dbReference type="Pfam" id="PF00078">
    <property type="entry name" value="RVT_1"/>
    <property type="match status" value="1"/>
</dbReference>
<dbReference type="AlphaFoldDB" id="A0AAV4GET3"/>
<accession>A0AAV4GET3</accession>
<dbReference type="GO" id="GO:0003964">
    <property type="term" value="F:RNA-directed DNA polymerase activity"/>
    <property type="evidence" value="ECO:0007669"/>
    <property type="project" value="UniProtKB-KW"/>
</dbReference>
<evidence type="ECO:0000313" key="3">
    <source>
        <dbReference type="Proteomes" id="UP000762676"/>
    </source>
</evidence>
<protein>
    <submittedName>
        <fullName evidence="2">Reverse transcriptase</fullName>
    </submittedName>
</protein>
<dbReference type="SUPFAM" id="SSF56672">
    <property type="entry name" value="DNA/RNA polymerases"/>
    <property type="match status" value="1"/>
</dbReference>
<proteinExistence type="predicted"/>
<evidence type="ECO:0000259" key="1">
    <source>
        <dbReference type="PROSITE" id="PS50878"/>
    </source>
</evidence>
<feature type="domain" description="Reverse transcriptase" evidence="1">
    <location>
        <begin position="80"/>
        <end position="363"/>
    </location>
</feature>
<organism evidence="2 3">
    <name type="scientific">Elysia marginata</name>
    <dbReference type="NCBI Taxonomy" id="1093978"/>
    <lineage>
        <taxon>Eukaryota</taxon>
        <taxon>Metazoa</taxon>
        <taxon>Spiralia</taxon>
        <taxon>Lophotrochozoa</taxon>
        <taxon>Mollusca</taxon>
        <taxon>Gastropoda</taxon>
        <taxon>Heterobranchia</taxon>
        <taxon>Euthyneura</taxon>
        <taxon>Panpulmonata</taxon>
        <taxon>Sacoglossa</taxon>
        <taxon>Placobranchoidea</taxon>
        <taxon>Plakobranchidae</taxon>
        <taxon>Elysia</taxon>
    </lineage>
</organism>
<dbReference type="CDD" id="cd01650">
    <property type="entry name" value="RT_nLTR_like"/>
    <property type="match status" value="1"/>
</dbReference>
<dbReference type="PROSITE" id="PS50878">
    <property type="entry name" value="RT_POL"/>
    <property type="match status" value="1"/>
</dbReference>
<dbReference type="InterPro" id="IPR000477">
    <property type="entry name" value="RT_dom"/>
</dbReference>
<dbReference type="Proteomes" id="UP000762676">
    <property type="component" value="Unassembled WGS sequence"/>
</dbReference>
<gene>
    <name evidence="2" type="ORF">ElyMa_005988200</name>
</gene>
<keyword evidence="2" id="KW-0808">Transferase</keyword>
<evidence type="ECO:0000313" key="2">
    <source>
        <dbReference type="EMBL" id="GFR84013.1"/>
    </source>
</evidence>
<keyword evidence="2" id="KW-0695">RNA-directed DNA polymerase</keyword>